<feature type="region of interest" description="Disordered" evidence="1">
    <location>
        <begin position="232"/>
        <end position="264"/>
    </location>
</feature>
<evidence type="ECO:0000259" key="2">
    <source>
        <dbReference type="Pfam" id="PF13837"/>
    </source>
</evidence>
<dbReference type="InterPro" id="IPR044822">
    <property type="entry name" value="Myb_DNA-bind_4"/>
</dbReference>
<dbReference type="Proteomes" id="UP000515158">
    <property type="component" value="Unplaced"/>
</dbReference>
<accession>A0A6P9AD98</accession>
<feature type="domain" description="Myb/SANT-like DNA-binding" evidence="2">
    <location>
        <begin position="90"/>
        <end position="177"/>
    </location>
</feature>
<keyword evidence="3" id="KW-1185">Reference proteome</keyword>
<dbReference type="KEGG" id="tpal:117653733"/>
<feature type="region of interest" description="Disordered" evidence="1">
    <location>
        <begin position="53"/>
        <end position="82"/>
    </location>
</feature>
<evidence type="ECO:0000313" key="5">
    <source>
        <dbReference type="RefSeq" id="XP_034255481.1"/>
    </source>
</evidence>
<feature type="compositionally biased region" description="Low complexity" evidence="1">
    <location>
        <begin position="200"/>
        <end position="211"/>
    </location>
</feature>
<dbReference type="PANTHER" id="PTHR47595">
    <property type="entry name" value="HEAT SHOCK 70 KDA PROTEIN 14"/>
    <property type="match status" value="1"/>
</dbReference>
<feature type="region of interest" description="Disordered" evidence="1">
    <location>
        <begin position="188"/>
        <end position="215"/>
    </location>
</feature>
<name>A0A6P9AD98_THRPL</name>
<gene>
    <name evidence="4 5" type="primary">LOC117653733</name>
</gene>
<proteinExistence type="predicted"/>
<evidence type="ECO:0000256" key="1">
    <source>
        <dbReference type="SAM" id="MobiDB-lite"/>
    </source>
</evidence>
<dbReference type="AlphaFoldDB" id="A0A6P9AD98"/>
<dbReference type="PANTHER" id="PTHR47595:SF1">
    <property type="entry name" value="MYB_SANT-LIKE DNA-BINDING DOMAIN-CONTAINING PROTEIN"/>
    <property type="match status" value="1"/>
</dbReference>
<dbReference type="GeneID" id="117653733"/>
<protein>
    <submittedName>
        <fullName evidence="4 5">Uncharacterized protein LOC117653733</fullName>
    </submittedName>
</protein>
<dbReference type="RefSeq" id="XP_034255481.1">
    <property type="nucleotide sequence ID" value="XM_034399590.1"/>
</dbReference>
<feature type="compositionally biased region" description="Acidic residues" evidence="1">
    <location>
        <begin position="71"/>
        <end position="80"/>
    </location>
</feature>
<dbReference type="OrthoDB" id="7553662at2759"/>
<evidence type="ECO:0000313" key="3">
    <source>
        <dbReference type="Proteomes" id="UP000515158"/>
    </source>
</evidence>
<evidence type="ECO:0000313" key="4">
    <source>
        <dbReference type="RefSeq" id="XP_034255480.1"/>
    </source>
</evidence>
<dbReference type="Gene3D" id="1.10.10.60">
    <property type="entry name" value="Homeodomain-like"/>
    <property type="match status" value="1"/>
</dbReference>
<organism evidence="4">
    <name type="scientific">Thrips palmi</name>
    <name type="common">Melon thrips</name>
    <dbReference type="NCBI Taxonomy" id="161013"/>
    <lineage>
        <taxon>Eukaryota</taxon>
        <taxon>Metazoa</taxon>
        <taxon>Ecdysozoa</taxon>
        <taxon>Arthropoda</taxon>
        <taxon>Hexapoda</taxon>
        <taxon>Insecta</taxon>
        <taxon>Pterygota</taxon>
        <taxon>Neoptera</taxon>
        <taxon>Paraneoptera</taxon>
        <taxon>Thysanoptera</taxon>
        <taxon>Terebrantia</taxon>
        <taxon>Thripoidea</taxon>
        <taxon>Thripidae</taxon>
        <taxon>Thrips</taxon>
    </lineage>
</organism>
<dbReference type="Pfam" id="PF13837">
    <property type="entry name" value="Myb_DNA-bind_4"/>
    <property type="match status" value="1"/>
</dbReference>
<dbReference type="RefSeq" id="XP_034255480.1">
    <property type="nucleotide sequence ID" value="XM_034399589.1"/>
</dbReference>
<sequence length="287" mass="32095">MPSFTVFDASTNMDVCLTVSDADYQRAMADNTFLVALVNQEYSRRAEAIAAAADADEAEAATEDAHAPSDEAQEEQEVQEGGDQKSIFLWTTDVIYLLLSLYEENMEQFSAGKKTHKKIWAGIAAEVKLKSGKDPKGEQCQSKMASLKKTYKNIIDHNGVSGNNRKTWPYFKRMDEIFGKSGWAEPKALATEAGPGPGPGSSAASASDSPPVAKKARAEVLLDKFVEELRRERKEREEAKRREKEAKEAAFQKLQMERKSLKEQMHRETMEMMRKMTEAITGKKIDN</sequence>
<reference evidence="4 5" key="1">
    <citation type="submission" date="2025-04" db="UniProtKB">
        <authorList>
            <consortium name="RefSeq"/>
        </authorList>
    </citation>
    <scope>IDENTIFICATION</scope>
    <source>
        <tissue evidence="4 5">Total insect</tissue>
    </source>
</reference>